<dbReference type="AlphaFoldDB" id="A0A192CLL5"/>
<reference evidence="1 2" key="1">
    <citation type="submission" date="2016-03" db="EMBL/GenBank/DDBJ databases">
        <title>Genome Sequence and Comparative Pathogenic Determinants of Uropathogenic Escherichia coli O25b:H4, a Clinical Isolate from Saudi Arabia.</title>
        <authorList>
            <person name="Alyamani E.A.J."/>
            <person name="Khiyami M.A."/>
            <person name="Booq R.Y."/>
            <person name="Bahwerth F.S."/>
            <person name="Vaisvil B."/>
            <person name="Schmitt D.P."/>
            <person name="Kapatral V."/>
        </authorList>
    </citation>
    <scope>NUCLEOTIDE SEQUENCE [LARGE SCALE GENOMIC DNA]</scope>
    <source>
        <strain evidence="1 2">O25b:H4</strain>
    </source>
</reference>
<evidence type="ECO:0000313" key="1">
    <source>
        <dbReference type="EMBL" id="ANK06795.1"/>
    </source>
</evidence>
<dbReference type="PANTHER" id="PTHR38978:SF2">
    <property type="entry name" value="DUF2787 DOMAIN-CONTAINING PROTEIN"/>
    <property type="match status" value="1"/>
</dbReference>
<organism evidence="1 2">
    <name type="scientific">Escherichia coli O25b:H4</name>
    <dbReference type="NCBI Taxonomy" id="941280"/>
    <lineage>
        <taxon>Bacteria</taxon>
        <taxon>Pseudomonadati</taxon>
        <taxon>Pseudomonadota</taxon>
        <taxon>Gammaproteobacteria</taxon>
        <taxon>Enterobacterales</taxon>
        <taxon>Enterobacteriaceae</taxon>
        <taxon>Escherichia</taxon>
    </lineage>
</organism>
<sequence>MNIVHQEGLAMPVDQELINIILNEAGNPPPHKAKITAVSLLFKDLSYSAEKGGYHPVEIRIISRNDEWYFDYITDFSYMGTVYPELEKEIDISWSQQYVFLAYVGDLPVNAGRELFELWQSNFIQYHGMNIYTITVLWES</sequence>
<gene>
    <name evidence="1" type="ORF">WLH_05534</name>
</gene>
<proteinExistence type="predicted"/>
<evidence type="ECO:0008006" key="3">
    <source>
        <dbReference type="Google" id="ProtNLM"/>
    </source>
</evidence>
<accession>A0A192CLL5</accession>
<name>A0A192CLL5_ECO25</name>
<dbReference type="Pfam" id="PF10980">
    <property type="entry name" value="DUF2787"/>
    <property type="match status" value="1"/>
</dbReference>
<protein>
    <recommendedName>
        <fullName evidence="3">DUF2787 domain-containing protein</fullName>
    </recommendedName>
</protein>
<dbReference type="Gene3D" id="3.10.450.430">
    <property type="entry name" value="Protein of unknown function DUF2787"/>
    <property type="match status" value="1"/>
</dbReference>
<dbReference type="PANTHER" id="PTHR38978">
    <property type="entry name" value="DUF2787 DOMAIN-CONTAINING PROTEIN"/>
    <property type="match status" value="1"/>
</dbReference>
<dbReference type="InterPro" id="IPR021248">
    <property type="entry name" value="DUF2787"/>
</dbReference>
<dbReference type="EMBL" id="CP015085">
    <property type="protein sequence ID" value="ANK06795.1"/>
    <property type="molecule type" value="Genomic_DNA"/>
</dbReference>
<evidence type="ECO:0000313" key="2">
    <source>
        <dbReference type="Proteomes" id="UP000183316"/>
    </source>
</evidence>
<dbReference type="PATRIC" id="fig|941280.3.peg.5489"/>
<dbReference type="Proteomes" id="UP000183316">
    <property type="component" value="Chromosome"/>
</dbReference>